<reference evidence="1 2" key="1">
    <citation type="submission" date="2022-04" db="EMBL/GenBank/DDBJ databases">
        <title>Chromosome-level reference genomes for two strains of Caenorhabditis briggsae: an improved platform for comparative genomics.</title>
        <authorList>
            <person name="Stevens L."/>
            <person name="Andersen E."/>
        </authorList>
    </citation>
    <scope>NUCLEOTIDE SEQUENCE [LARGE SCALE GENOMIC DNA]</scope>
    <source>
        <strain evidence="1">VX34</strain>
        <tissue evidence="1">Whole-organism</tissue>
    </source>
</reference>
<keyword evidence="2" id="KW-1185">Reference proteome</keyword>
<protein>
    <submittedName>
        <fullName evidence="1">Uncharacterized protein</fullName>
    </submittedName>
</protein>
<gene>
    <name evidence="1" type="ORF">L5515_019285</name>
</gene>
<dbReference type="AlphaFoldDB" id="A0AAE9FEC1"/>
<proteinExistence type="predicted"/>
<evidence type="ECO:0000313" key="2">
    <source>
        <dbReference type="Proteomes" id="UP000829354"/>
    </source>
</evidence>
<accession>A0AAE9FEC1</accession>
<dbReference type="Proteomes" id="UP000829354">
    <property type="component" value="Chromosome X"/>
</dbReference>
<evidence type="ECO:0000313" key="1">
    <source>
        <dbReference type="EMBL" id="UMM44000.1"/>
    </source>
</evidence>
<name>A0AAE9FEC1_CAEBR</name>
<dbReference type="EMBL" id="CP092625">
    <property type="protein sequence ID" value="UMM44000.1"/>
    <property type="molecule type" value="Genomic_DNA"/>
</dbReference>
<organism evidence="1 2">
    <name type="scientific">Caenorhabditis briggsae</name>
    <dbReference type="NCBI Taxonomy" id="6238"/>
    <lineage>
        <taxon>Eukaryota</taxon>
        <taxon>Metazoa</taxon>
        <taxon>Ecdysozoa</taxon>
        <taxon>Nematoda</taxon>
        <taxon>Chromadorea</taxon>
        <taxon>Rhabditida</taxon>
        <taxon>Rhabditina</taxon>
        <taxon>Rhabditomorpha</taxon>
        <taxon>Rhabditoidea</taxon>
        <taxon>Rhabditidae</taxon>
        <taxon>Peloderinae</taxon>
        <taxon>Caenorhabditis</taxon>
    </lineage>
</organism>
<sequence>MQCFLRFNMVKFSSPSEELQNMIRTHHSRPHDRFPCAIRVKGSHGAGETIPLASGYIVKFRDQTVYYHDVGGLTKRLNNKERRKLANQYHEIHWSLGTSSEVVSNDKRRQEEVFKNFWQKIEMDGNGALFEFEMLHNYVDVFYGFFLPADFQPLVWDV</sequence>